<accession>A0A818SPF3</accession>
<dbReference type="Proteomes" id="UP000663851">
    <property type="component" value="Unassembled WGS sequence"/>
</dbReference>
<dbReference type="Proteomes" id="UP000663872">
    <property type="component" value="Unassembled WGS sequence"/>
</dbReference>
<dbReference type="Proteomes" id="UP000663873">
    <property type="component" value="Unassembled WGS sequence"/>
</dbReference>
<evidence type="ECO:0000313" key="4">
    <source>
        <dbReference type="EMBL" id="CAF4457890.1"/>
    </source>
</evidence>
<evidence type="ECO:0000313" key="2">
    <source>
        <dbReference type="EMBL" id="CAF4335391.1"/>
    </source>
</evidence>
<name>A0A818SPF3_9BILA</name>
<evidence type="ECO:0000313" key="7">
    <source>
        <dbReference type="Proteomes" id="UP000663873"/>
    </source>
</evidence>
<dbReference type="EMBL" id="CAJOBQ010001121">
    <property type="protein sequence ID" value="CAF4457890.1"/>
    <property type="molecule type" value="Genomic_DNA"/>
</dbReference>
<keyword evidence="7" id="KW-1185">Reference proteome</keyword>
<evidence type="ECO:0000313" key="5">
    <source>
        <dbReference type="EMBL" id="CAF4775175.1"/>
    </source>
</evidence>
<dbReference type="EMBL" id="CAJNYT010004570">
    <property type="protein sequence ID" value="CAF3670549.1"/>
    <property type="molecule type" value="Genomic_DNA"/>
</dbReference>
<evidence type="ECO:0000313" key="6">
    <source>
        <dbReference type="Proteomes" id="UP000663872"/>
    </source>
</evidence>
<dbReference type="EMBL" id="CAJOBP010004671">
    <property type="protein sequence ID" value="CAF4447502.1"/>
    <property type="molecule type" value="Genomic_DNA"/>
</dbReference>
<dbReference type="EMBL" id="CAJOBR010004282">
    <property type="protein sequence ID" value="CAF4775175.1"/>
    <property type="molecule type" value="Genomic_DNA"/>
</dbReference>
<comment type="caution">
    <text evidence="1">The sequence shown here is derived from an EMBL/GenBank/DDBJ whole genome shotgun (WGS) entry which is preliminary data.</text>
</comment>
<evidence type="ECO:0000313" key="3">
    <source>
        <dbReference type="EMBL" id="CAF4447502.1"/>
    </source>
</evidence>
<dbReference type="AlphaFoldDB" id="A0A818SPF3"/>
<dbReference type="Proteomes" id="UP000663848">
    <property type="component" value="Unassembled WGS sequence"/>
</dbReference>
<protein>
    <recommendedName>
        <fullName evidence="8">F-box protein</fullName>
    </recommendedName>
</protein>
<dbReference type="EMBL" id="CAJOBO010001081">
    <property type="protein sequence ID" value="CAF4335391.1"/>
    <property type="molecule type" value="Genomic_DNA"/>
</dbReference>
<reference evidence="1" key="1">
    <citation type="submission" date="2021-02" db="EMBL/GenBank/DDBJ databases">
        <authorList>
            <person name="Nowell W R."/>
        </authorList>
    </citation>
    <scope>NUCLEOTIDE SEQUENCE</scope>
</reference>
<sequence>MCMDVRDSLFENKGLSSFESLSVELLYELLEYFNLEQILHSFTNVSSHLDWIIFNDHCFHFRDVQLSSESRHLHPQIDATRIISLTLNHNSVCLSKFINLRSFSLRTRCGHPDRLRKTSEELLALKKLTSFKLNITGYFWNGEDDYEDPEDESHGLIPAALAHSTLKCFTLKAPYVSFPECNNGLPSSLPVSSSLQYVEIPSYFTSFCFVDPLNLFPVVRHIYFGSRRPHRLVHPHVHLCSLVLEIYYWPVVDLYSFLIQLVVLKKLTVYGFVDFKEKQIFDCTCLLPLMSALRVVDINVSIHVLPDDETVEQFKQELEKERIRSMWQELQITPVVESCTRLKGLLKKK</sequence>
<dbReference type="Proteomes" id="UP000663862">
    <property type="component" value="Unassembled WGS sequence"/>
</dbReference>
<evidence type="ECO:0000313" key="1">
    <source>
        <dbReference type="EMBL" id="CAF3670549.1"/>
    </source>
</evidence>
<evidence type="ECO:0008006" key="8">
    <source>
        <dbReference type="Google" id="ProtNLM"/>
    </source>
</evidence>
<gene>
    <name evidence="1" type="ORF">GRG538_LOCUS26344</name>
    <name evidence="2" type="ORF">HFQ381_LOCUS15740</name>
    <name evidence="5" type="ORF">QYT958_LOCUS22392</name>
    <name evidence="4" type="ORF">TSG867_LOCUS17541</name>
    <name evidence="3" type="ORF">UJA718_LOCUS22546</name>
</gene>
<proteinExistence type="predicted"/>
<organism evidence="1 6">
    <name type="scientific">Rotaria socialis</name>
    <dbReference type="NCBI Taxonomy" id="392032"/>
    <lineage>
        <taxon>Eukaryota</taxon>
        <taxon>Metazoa</taxon>
        <taxon>Spiralia</taxon>
        <taxon>Gnathifera</taxon>
        <taxon>Rotifera</taxon>
        <taxon>Eurotatoria</taxon>
        <taxon>Bdelloidea</taxon>
        <taxon>Philodinida</taxon>
        <taxon>Philodinidae</taxon>
        <taxon>Rotaria</taxon>
    </lineage>
</organism>